<dbReference type="EMBL" id="AODH01000057">
    <property type="protein sequence ID" value="EUJ35386.1"/>
    <property type="molecule type" value="Genomic_DNA"/>
</dbReference>
<reference evidence="8 9" key="1">
    <citation type="submission" date="2012-12" db="EMBL/GenBank/DDBJ databases">
        <title>Novel taxa of Listeriaceae from agricultural environments in the United States.</title>
        <authorList>
            <person name="den Bakker H.C."/>
            <person name="Allred A."/>
            <person name="Warchocki S."/>
            <person name="Wright E.M."/>
            <person name="Burrell A."/>
            <person name="Nightingale K.K."/>
            <person name="Kephart D."/>
            <person name="Wiedmann M."/>
        </authorList>
    </citation>
    <scope>NUCLEOTIDE SEQUENCE [LARGE SCALE GENOMIC DNA]</scope>
    <source>
        <strain evidence="8 9">FSL F6-1037</strain>
    </source>
</reference>
<evidence type="ECO:0000256" key="2">
    <source>
        <dbReference type="ARBA" id="ARBA00022553"/>
    </source>
</evidence>
<dbReference type="SUPFAM" id="SSF53067">
    <property type="entry name" value="Actin-like ATPase domain"/>
    <property type="match status" value="2"/>
</dbReference>
<feature type="domain" description="Carbohydrate kinase FGGY N-terminal" evidence="6">
    <location>
        <begin position="7"/>
        <end position="250"/>
    </location>
</feature>
<evidence type="ECO:0000259" key="7">
    <source>
        <dbReference type="Pfam" id="PF02782"/>
    </source>
</evidence>
<evidence type="ECO:0000259" key="6">
    <source>
        <dbReference type="Pfam" id="PF00370"/>
    </source>
</evidence>
<dbReference type="GO" id="GO:0019521">
    <property type="term" value="P:D-gluconate metabolic process"/>
    <property type="evidence" value="ECO:0007669"/>
    <property type="project" value="InterPro"/>
</dbReference>
<dbReference type="Pfam" id="PF02782">
    <property type="entry name" value="FGGY_C"/>
    <property type="match status" value="1"/>
</dbReference>
<dbReference type="PROSITE" id="PS00445">
    <property type="entry name" value="FGGY_KINASES_2"/>
    <property type="match status" value="1"/>
</dbReference>
<organism evidence="8 9">
    <name type="scientific">Brochothrix campestris FSL F6-1037</name>
    <dbReference type="NCBI Taxonomy" id="1265861"/>
    <lineage>
        <taxon>Bacteria</taxon>
        <taxon>Bacillati</taxon>
        <taxon>Bacillota</taxon>
        <taxon>Bacilli</taxon>
        <taxon>Bacillales</taxon>
        <taxon>Listeriaceae</taxon>
        <taxon>Brochothrix</taxon>
    </lineage>
</organism>
<evidence type="ECO:0000256" key="3">
    <source>
        <dbReference type="ARBA" id="ARBA00022679"/>
    </source>
</evidence>
<dbReference type="InterPro" id="IPR000577">
    <property type="entry name" value="Carb_kinase_FGGY"/>
</dbReference>
<comment type="caution">
    <text evidence="8">The sequence shown here is derived from an EMBL/GenBank/DDBJ whole genome shotgun (WGS) entry which is preliminary data.</text>
</comment>
<protein>
    <submittedName>
        <fullName evidence="8">Gluconate kinase</fullName>
    </submittedName>
</protein>
<dbReference type="PANTHER" id="PTHR43095:SF2">
    <property type="entry name" value="GLUCONOKINASE"/>
    <property type="match status" value="1"/>
</dbReference>
<dbReference type="GO" id="GO:0046316">
    <property type="term" value="F:gluconokinase activity"/>
    <property type="evidence" value="ECO:0007669"/>
    <property type="project" value="InterPro"/>
</dbReference>
<dbReference type="PIRSF" id="PIRSF000538">
    <property type="entry name" value="GlpK"/>
    <property type="match status" value="1"/>
</dbReference>
<evidence type="ECO:0000256" key="5">
    <source>
        <dbReference type="RuleBase" id="RU003733"/>
    </source>
</evidence>
<evidence type="ECO:0000313" key="8">
    <source>
        <dbReference type="EMBL" id="EUJ35386.1"/>
    </source>
</evidence>
<dbReference type="CDD" id="cd07770">
    <property type="entry name" value="ASKHA_NBD_FGGY_GntK"/>
    <property type="match status" value="1"/>
</dbReference>
<keyword evidence="2" id="KW-0597">Phosphoprotein</keyword>
<keyword evidence="4 5" id="KW-0418">Kinase</keyword>
<evidence type="ECO:0000313" key="9">
    <source>
        <dbReference type="Proteomes" id="UP000019243"/>
    </source>
</evidence>
<dbReference type="InterPro" id="IPR050406">
    <property type="entry name" value="FGGY_Carb_Kinase"/>
</dbReference>
<dbReference type="InterPro" id="IPR018484">
    <property type="entry name" value="FGGY_N"/>
</dbReference>
<dbReference type="PANTHER" id="PTHR43095">
    <property type="entry name" value="SUGAR KINASE"/>
    <property type="match status" value="1"/>
</dbReference>
<dbReference type="OrthoDB" id="9805576at2"/>
<keyword evidence="9" id="KW-1185">Reference proteome</keyword>
<evidence type="ECO:0000256" key="1">
    <source>
        <dbReference type="ARBA" id="ARBA00009156"/>
    </source>
</evidence>
<sequence length="515" mass="56395">MTALDLVIGMDIGTTSTKGVLYDTDGTVIATADTLYPLIQDQPDKAEQDPDEILAAVVSVISRIVKDAGPHKARIAGVSFSSAMHSLIVLDETEQLVTQSITWADNRSHRWAQHLKDNLNGLEIYKRTGTPIHPMSPLSKLLWLKNDEPAVYKQARYFIGIKEYIFLRLFNRRVVDMSIASATGLYNIHTLDWDEEVLSLLAIDASYLSEVVETNAAISGLDARYAAAMGLAEDIPFFIGASDGVLSNLGVNAIDGETLALTIGTSGAVRMVVNEPRVDPKGRTFCYALTKDRWVIGGAVNNGGIVFRWVRDQLYPSETLTGGERYDMLTEKASQIAAGSNGLIFHPFLGGERAPLWDANAKGSFIGLTQAHTRDHMIRAALEGIVFNLYSVLLVLEEIAPLPKRIHATGGFARSSLWRQLLADIFEQEVVIPESFESSCLGAAVLAMEELGLVASLEAVAPMVGVTHAHIPNEAHFAAYRELFPIFVRTTRLLQTEFAALADFQRHTHYSLGAE</sequence>
<feature type="domain" description="Carbohydrate kinase FGGY C-terminal" evidence="7">
    <location>
        <begin position="259"/>
        <end position="448"/>
    </location>
</feature>
<dbReference type="NCBIfam" id="TIGR01314">
    <property type="entry name" value="gntK_FGGY"/>
    <property type="match status" value="1"/>
</dbReference>
<dbReference type="STRING" id="1265861.BCAMP_11920"/>
<keyword evidence="3 5" id="KW-0808">Transferase</keyword>
<proteinExistence type="inferred from homology"/>
<dbReference type="InterPro" id="IPR043129">
    <property type="entry name" value="ATPase_NBD"/>
</dbReference>
<evidence type="ECO:0000256" key="4">
    <source>
        <dbReference type="ARBA" id="ARBA00022777"/>
    </source>
</evidence>
<comment type="similarity">
    <text evidence="1 5">Belongs to the FGGY kinase family.</text>
</comment>
<dbReference type="Pfam" id="PF00370">
    <property type="entry name" value="FGGY_N"/>
    <property type="match status" value="1"/>
</dbReference>
<dbReference type="RefSeq" id="WP_035315636.1">
    <property type="nucleotide sequence ID" value="NZ_AODH01000057.1"/>
</dbReference>
<dbReference type="Gene3D" id="3.30.420.40">
    <property type="match status" value="2"/>
</dbReference>
<dbReference type="InterPro" id="IPR018483">
    <property type="entry name" value="Carb_kinase_FGGY_CS"/>
</dbReference>
<dbReference type="InterPro" id="IPR006002">
    <property type="entry name" value="Gluconate_kinase"/>
</dbReference>
<gene>
    <name evidence="8" type="ORF">BCAMP_11920</name>
</gene>
<dbReference type="Proteomes" id="UP000019243">
    <property type="component" value="Unassembled WGS sequence"/>
</dbReference>
<accession>W7CHV6</accession>
<dbReference type="InterPro" id="IPR018485">
    <property type="entry name" value="FGGY_C"/>
</dbReference>
<dbReference type="PATRIC" id="fig|1265861.3.peg.2339"/>
<dbReference type="AlphaFoldDB" id="W7CHV6"/>
<name>W7CHV6_9LIST</name>